<comment type="cofactor">
    <cofactor evidence="1">
        <name>FMN</name>
        <dbReference type="ChEBI" id="CHEBI:58210"/>
    </cofactor>
</comment>
<dbReference type="Pfam" id="PF01613">
    <property type="entry name" value="Flavin_Reduct"/>
    <property type="match status" value="1"/>
</dbReference>
<evidence type="ECO:0000259" key="5">
    <source>
        <dbReference type="SMART" id="SM00903"/>
    </source>
</evidence>
<sequence>MTQSYQRIRHPDFKAVEASRPDWDSSAQFHFTKTFDPNWKYGSGANSLHDAQTQEHVSIDPHDPGRFHALNYKLLLSSIIPRPIAFISSCTPDGSAPNLAPFSYFNMVNHDPPLFFVGIASPLEQAKDTLRNIVDSGECVINIISDHYLEAANSTCADTPYGVSEWTISGLTPANDCQTVKCARVREAVVSIETRLDTVKEYDSRARPGNKSGTVLILEGTRFWVRGDAINEERSSVDPAVLRPISRLGSISYGRLTEAFELPRVEQGENGSFYGHIRRDDDD</sequence>
<evidence type="ECO:0000313" key="7">
    <source>
        <dbReference type="Proteomes" id="UP000481858"/>
    </source>
</evidence>
<dbReference type="PANTHER" id="PTHR33798:SF5">
    <property type="entry name" value="FLAVIN REDUCTASE LIKE DOMAIN-CONTAINING PROTEIN"/>
    <property type="match status" value="1"/>
</dbReference>
<dbReference type="SUPFAM" id="SSF50475">
    <property type="entry name" value="FMN-binding split barrel"/>
    <property type="match status" value="1"/>
</dbReference>
<keyword evidence="3" id="KW-0288">FMN</keyword>
<dbReference type="InParanoid" id="A0A7C8MRF8"/>
<dbReference type="AlphaFoldDB" id="A0A7C8MRF8"/>
<dbReference type="EMBL" id="WUBL01000011">
    <property type="protein sequence ID" value="KAF2971792.1"/>
    <property type="molecule type" value="Genomic_DNA"/>
</dbReference>
<name>A0A7C8MRF8_9PEZI</name>
<accession>A0A7C8MRF8</accession>
<dbReference type="Proteomes" id="UP000481858">
    <property type="component" value="Unassembled WGS sequence"/>
</dbReference>
<keyword evidence="7" id="KW-1185">Reference proteome</keyword>
<evidence type="ECO:0000256" key="4">
    <source>
        <dbReference type="ARBA" id="ARBA00038054"/>
    </source>
</evidence>
<protein>
    <recommendedName>
        <fullName evidence="5">Flavin reductase like domain-containing protein</fullName>
    </recommendedName>
</protein>
<evidence type="ECO:0000256" key="2">
    <source>
        <dbReference type="ARBA" id="ARBA00022630"/>
    </source>
</evidence>
<proteinExistence type="inferred from homology"/>
<reference evidence="6 7" key="1">
    <citation type="submission" date="2019-12" db="EMBL/GenBank/DDBJ databases">
        <title>Draft genome sequence of the ascomycete Xylaria multiplex DSM 110363.</title>
        <authorList>
            <person name="Buettner E."/>
            <person name="Kellner H."/>
        </authorList>
    </citation>
    <scope>NUCLEOTIDE SEQUENCE [LARGE SCALE GENOMIC DNA]</scope>
    <source>
        <strain evidence="6 7">DSM 110363</strain>
    </source>
</reference>
<keyword evidence="2" id="KW-0285">Flavoprotein</keyword>
<dbReference type="PANTHER" id="PTHR33798">
    <property type="entry name" value="FLAVOPROTEIN OXYGENASE"/>
    <property type="match status" value="1"/>
</dbReference>
<comment type="caution">
    <text evidence="6">The sequence shown here is derived from an EMBL/GenBank/DDBJ whole genome shotgun (WGS) entry which is preliminary data.</text>
</comment>
<feature type="domain" description="Flavin reductase like" evidence="5">
    <location>
        <begin position="77"/>
        <end position="230"/>
    </location>
</feature>
<evidence type="ECO:0000256" key="1">
    <source>
        <dbReference type="ARBA" id="ARBA00001917"/>
    </source>
</evidence>
<evidence type="ECO:0000313" key="6">
    <source>
        <dbReference type="EMBL" id="KAF2971792.1"/>
    </source>
</evidence>
<dbReference type="GO" id="GO:0010181">
    <property type="term" value="F:FMN binding"/>
    <property type="evidence" value="ECO:0007669"/>
    <property type="project" value="InterPro"/>
</dbReference>
<dbReference type="OrthoDB" id="10250990at2759"/>
<gene>
    <name evidence="6" type="ORF">GQX73_g1782</name>
</gene>
<comment type="similarity">
    <text evidence="4">Belongs to the flavoredoxin family.</text>
</comment>
<dbReference type="SMART" id="SM00903">
    <property type="entry name" value="Flavin_Reduct"/>
    <property type="match status" value="1"/>
</dbReference>
<organism evidence="6 7">
    <name type="scientific">Xylaria multiplex</name>
    <dbReference type="NCBI Taxonomy" id="323545"/>
    <lineage>
        <taxon>Eukaryota</taxon>
        <taxon>Fungi</taxon>
        <taxon>Dikarya</taxon>
        <taxon>Ascomycota</taxon>
        <taxon>Pezizomycotina</taxon>
        <taxon>Sordariomycetes</taxon>
        <taxon>Xylariomycetidae</taxon>
        <taxon>Xylariales</taxon>
        <taxon>Xylariaceae</taxon>
        <taxon>Xylaria</taxon>
    </lineage>
</organism>
<dbReference type="InterPro" id="IPR002563">
    <property type="entry name" value="Flavin_Rdtase-like_dom"/>
</dbReference>
<evidence type="ECO:0000256" key="3">
    <source>
        <dbReference type="ARBA" id="ARBA00022643"/>
    </source>
</evidence>
<dbReference type="InterPro" id="IPR012349">
    <property type="entry name" value="Split_barrel_FMN-bd"/>
</dbReference>
<dbReference type="Gene3D" id="2.30.110.10">
    <property type="entry name" value="Electron Transport, Fmn-binding Protein, Chain A"/>
    <property type="match status" value="1"/>
</dbReference>